<organism evidence="1 2">
    <name type="scientific">Gloeocapsopsis crepidinum LEGE 06123</name>
    <dbReference type="NCBI Taxonomy" id="588587"/>
    <lineage>
        <taxon>Bacteria</taxon>
        <taxon>Bacillati</taxon>
        <taxon>Cyanobacteriota</taxon>
        <taxon>Cyanophyceae</taxon>
        <taxon>Oscillatoriophycideae</taxon>
        <taxon>Chroococcales</taxon>
        <taxon>Chroococcaceae</taxon>
        <taxon>Gloeocapsopsis</taxon>
    </lineage>
</organism>
<dbReference type="RefSeq" id="WP_193933618.1">
    <property type="nucleotide sequence ID" value="NZ_CAWPMZ010000083.1"/>
</dbReference>
<name>A0ABR9UV50_9CHRO</name>
<reference evidence="1 2" key="1">
    <citation type="submission" date="2020-10" db="EMBL/GenBank/DDBJ databases">
        <authorList>
            <person name="Castelo-Branco R."/>
            <person name="Eusebio N."/>
            <person name="Adriana R."/>
            <person name="Vieira A."/>
            <person name="Brugerolle De Fraissinette N."/>
            <person name="Rezende De Castro R."/>
            <person name="Schneider M.P."/>
            <person name="Vasconcelos V."/>
            <person name="Leao P.N."/>
        </authorList>
    </citation>
    <scope>NUCLEOTIDE SEQUENCE [LARGE SCALE GENOMIC DNA]</scope>
    <source>
        <strain evidence="1 2">LEGE 06123</strain>
    </source>
</reference>
<gene>
    <name evidence="1" type="ORF">IQ230_17835</name>
</gene>
<protein>
    <submittedName>
        <fullName evidence="1">Uncharacterized protein</fullName>
    </submittedName>
</protein>
<proteinExistence type="predicted"/>
<keyword evidence="2" id="KW-1185">Reference proteome</keyword>
<evidence type="ECO:0000313" key="2">
    <source>
        <dbReference type="Proteomes" id="UP000651156"/>
    </source>
</evidence>
<evidence type="ECO:0000313" key="1">
    <source>
        <dbReference type="EMBL" id="MBE9192179.1"/>
    </source>
</evidence>
<accession>A0ABR9UV50</accession>
<dbReference type="EMBL" id="JADEWN010000048">
    <property type="protein sequence ID" value="MBE9192179.1"/>
    <property type="molecule type" value="Genomic_DNA"/>
</dbReference>
<comment type="caution">
    <text evidence="1">The sequence shown here is derived from an EMBL/GenBank/DDBJ whole genome shotgun (WGS) entry which is preliminary data.</text>
</comment>
<sequence>MLTRYRQPVSLSLISTDLPLRYVVQTAATLEQKDRESFHLLISEPSRKTLHPSTSPSLLWFEISPYRVIMTRQAENQVCYRHFWERGVYGTSRYWLGNGFFQGSENMLQLRNFTKQLTLVSHPLPQQLRIEYELWSQVQLGRYVLRLEIHY</sequence>
<dbReference type="Proteomes" id="UP000651156">
    <property type="component" value="Unassembled WGS sequence"/>
</dbReference>